<evidence type="ECO:0000313" key="4">
    <source>
        <dbReference type="WBParaSite" id="MBELARI_LOCUS14376"/>
    </source>
</evidence>
<keyword evidence="1" id="KW-0812">Transmembrane</keyword>
<evidence type="ECO:0000259" key="2">
    <source>
        <dbReference type="Pfam" id="PF17900"/>
    </source>
</evidence>
<keyword evidence="1" id="KW-1133">Transmembrane helix</keyword>
<proteinExistence type="predicted"/>
<dbReference type="GO" id="GO:0006508">
    <property type="term" value="P:proteolysis"/>
    <property type="evidence" value="ECO:0007669"/>
    <property type="project" value="TreeGrafter"/>
</dbReference>
<keyword evidence="3" id="KW-1185">Reference proteome</keyword>
<dbReference type="GO" id="GO:0005615">
    <property type="term" value="C:extracellular space"/>
    <property type="evidence" value="ECO:0007669"/>
    <property type="project" value="TreeGrafter"/>
</dbReference>
<dbReference type="PANTHER" id="PTHR11533:SF299">
    <property type="entry name" value="AMINOPEPTIDASE"/>
    <property type="match status" value="1"/>
</dbReference>
<organism evidence="3 4">
    <name type="scientific">Mesorhabditis belari</name>
    <dbReference type="NCBI Taxonomy" id="2138241"/>
    <lineage>
        <taxon>Eukaryota</taxon>
        <taxon>Metazoa</taxon>
        <taxon>Ecdysozoa</taxon>
        <taxon>Nematoda</taxon>
        <taxon>Chromadorea</taxon>
        <taxon>Rhabditida</taxon>
        <taxon>Rhabditina</taxon>
        <taxon>Rhabditomorpha</taxon>
        <taxon>Rhabditoidea</taxon>
        <taxon>Rhabditidae</taxon>
        <taxon>Mesorhabditinae</taxon>
        <taxon>Mesorhabditis</taxon>
    </lineage>
</organism>
<dbReference type="AlphaFoldDB" id="A0AAF3EK29"/>
<feature type="domain" description="Aminopeptidase N-like N-terminal" evidence="2">
    <location>
        <begin position="65"/>
        <end position="244"/>
    </location>
</feature>
<name>A0AAF3EK29_9BILA</name>
<dbReference type="GO" id="GO:0016020">
    <property type="term" value="C:membrane"/>
    <property type="evidence" value="ECO:0007669"/>
    <property type="project" value="TreeGrafter"/>
</dbReference>
<dbReference type="InterPro" id="IPR045357">
    <property type="entry name" value="Aminopeptidase_N-like_N"/>
</dbReference>
<feature type="transmembrane region" description="Helical" evidence="1">
    <location>
        <begin position="23"/>
        <end position="45"/>
    </location>
</feature>
<reference evidence="4" key="1">
    <citation type="submission" date="2024-02" db="UniProtKB">
        <authorList>
            <consortium name="WormBaseParasite"/>
        </authorList>
    </citation>
    <scope>IDENTIFICATION</scope>
</reference>
<dbReference type="Pfam" id="PF17900">
    <property type="entry name" value="Peptidase_M1_N"/>
    <property type="match status" value="1"/>
</dbReference>
<dbReference type="GO" id="GO:0042277">
    <property type="term" value="F:peptide binding"/>
    <property type="evidence" value="ECO:0007669"/>
    <property type="project" value="TreeGrafter"/>
</dbReference>
<evidence type="ECO:0000313" key="3">
    <source>
        <dbReference type="Proteomes" id="UP000887575"/>
    </source>
</evidence>
<keyword evidence="1" id="KW-0472">Membrane</keyword>
<dbReference type="PANTHER" id="PTHR11533">
    <property type="entry name" value="PROTEASE M1 ZINC METALLOPROTEASE"/>
    <property type="match status" value="1"/>
</dbReference>
<dbReference type="GO" id="GO:0043171">
    <property type="term" value="P:peptide catabolic process"/>
    <property type="evidence" value="ECO:0007669"/>
    <property type="project" value="TreeGrafter"/>
</dbReference>
<evidence type="ECO:0000256" key="1">
    <source>
        <dbReference type="SAM" id="Phobius"/>
    </source>
</evidence>
<dbReference type="GO" id="GO:0005737">
    <property type="term" value="C:cytoplasm"/>
    <property type="evidence" value="ECO:0007669"/>
    <property type="project" value="TreeGrafter"/>
</dbReference>
<sequence length="344" mass="38975">MSLFARDGGFLFLSDFECSPKIFVTWLLVVTVCSFIYALILFLTLNQKDIRREEVPSSLPSINSPNGYSVHLDFKTENTLSSTGFIGTVNISFTPQEETQRLYLHRGANLDLLSYQLFSNGKQISLKKGPYNSESEIQSFIPGQNFSMHSDYYVLIKFNGIFNAEIVEYSYQVNGTNRFGLIFVNDRFSPKGCRYAFPCFDTPNYSANFTMHIRHHYSLKALSNFVVTNTKAMSSDFIEDTFEPIQSIQPGQVSFALTDYPSISSNDDNFKLTVYFNTELLSNVSLSRIKQFMDDSAYQIGKLDVVVIPNHTTSNQPGLSVLNEKETVAESTALLYLQNQISMH</sequence>
<protein>
    <recommendedName>
        <fullName evidence="2">Aminopeptidase N-like N-terminal domain-containing protein</fullName>
    </recommendedName>
</protein>
<dbReference type="SUPFAM" id="SSF63737">
    <property type="entry name" value="Leukotriene A4 hydrolase N-terminal domain"/>
    <property type="match status" value="1"/>
</dbReference>
<dbReference type="Gene3D" id="2.60.40.1730">
    <property type="entry name" value="tricorn interacting facor f3 domain"/>
    <property type="match status" value="1"/>
</dbReference>
<dbReference type="InterPro" id="IPR042097">
    <property type="entry name" value="Aminopeptidase_N-like_N_sf"/>
</dbReference>
<dbReference type="WBParaSite" id="MBELARI_LOCUS14376">
    <property type="protein sequence ID" value="MBELARI_LOCUS14376"/>
    <property type="gene ID" value="MBELARI_LOCUS14376"/>
</dbReference>
<dbReference type="InterPro" id="IPR050344">
    <property type="entry name" value="Peptidase_M1_aminopeptidases"/>
</dbReference>
<dbReference type="GO" id="GO:0008270">
    <property type="term" value="F:zinc ion binding"/>
    <property type="evidence" value="ECO:0007669"/>
    <property type="project" value="TreeGrafter"/>
</dbReference>
<accession>A0AAF3EK29</accession>
<dbReference type="Proteomes" id="UP000887575">
    <property type="component" value="Unassembled WGS sequence"/>
</dbReference>
<dbReference type="GO" id="GO:0070006">
    <property type="term" value="F:metalloaminopeptidase activity"/>
    <property type="evidence" value="ECO:0007669"/>
    <property type="project" value="TreeGrafter"/>
</dbReference>